<dbReference type="CDD" id="cd00590">
    <property type="entry name" value="RRM_SF"/>
    <property type="match status" value="1"/>
</dbReference>
<dbReference type="Proteomes" id="UP000541610">
    <property type="component" value="Unassembled WGS sequence"/>
</dbReference>
<reference evidence="4 5" key="1">
    <citation type="submission" date="2020-04" db="EMBL/GenBank/DDBJ databases">
        <title>Perkinsus olseni comparative genomics.</title>
        <authorList>
            <person name="Bogema D.R."/>
        </authorList>
    </citation>
    <scope>NUCLEOTIDE SEQUENCE [LARGE SCALE GENOMIC DNA]</scope>
    <source>
        <strain evidence="4">00978-12</strain>
    </source>
</reference>
<protein>
    <recommendedName>
        <fullName evidence="3">Mei2-like C-terminal RNA recognition motif domain-containing protein</fullName>
    </recommendedName>
</protein>
<evidence type="ECO:0000256" key="1">
    <source>
        <dbReference type="ARBA" id="ARBA00022884"/>
    </source>
</evidence>
<dbReference type="PANTHER" id="PTHR24012">
    <property type="entry name" value="RNA BINDING PROTEIN"/>
    <property type="match status" value="1"/>
</dbReference>
<proteinExistence type="predicted"/>
<dbReference type="GO" id="GO:0003723">
    <property type="term" value="F:RNA binding"/>
    <property type="evidence" value="ECO:0007669"/>
    <property type="project" value="UniProtKB-KW"/>
</dbReference>
<keyword evidence="1" id="KW-0694">RNA-binding</keyword>
<dbReference type="Gene3D" id="3.30.70.330">
    <property type="match status" value="2"/>
</dbReference>
<evidence type="ECO:0000313" key="4">
    <source>
        <dbReference type="EMBL" id="KAF4694715.1"/>
    </source>
</evidence>
<evidence type="ECO:0000256" key="2">
    <source>
        <dbReference type="SAM" id="MobiDB-lite"/>
    </source>
</evidence>
<dbReference type="InterPro" id="IPR012677">
    <property type="entry name" value="Nucleotide-bd_a/b_plait_sf"/>
</dbReference>
<feature type="region of interest" description="Disordered" evidence="2">
    <location>
        <begin position="285"/>
        <end position="342"/>
    </location>
</feature>
<sequence length="412" mass="44725">MSSDGLLELPSSPPPPPHHVKEEASLLRKQIETSMPPGCPPDELTSVMWRNIPNRYTYEMLVQVMNEHGFEYGNDREYHSVYLPWDDYNKCNRGYAFINLTSRPVADRFMTIFNGYQWPRNTTRSSKTSCVTWATTQVKHFSFDDSPGEGQPDGHITDGRFRASSHCSTVVTDGSADGGGGRVEVPSDSPIHMVNNINNYVNPPPENTVFVGGLSPAINTADLKALMSRQFGAVIDCEVKSFEHSSSAVAAVNASNSALQGNPAAGGLLRHLGSSARVKHYEQGITSTHNNNGNTDDTYPYYAAPRRLNGGRPDGGSSDIIRSGSSSTSIPTSAGSSPTIFPSPVVDKSNGFESLLGGRAAYTSGGCYYLYAKDIVDNDVVDKEDTYQPWDGGDATFTEEPRVTTDPDCAQQ</sequence>
<dbReference type="SUPFAM" id="SSF54928">
    <property type="entry name" value="RNA-binding domain, RBD"/>
    <property type="match status" value="2"/>
</dbReference>
<organism evidence="4 5">
    <name type="scientific">Perkinsus olseni</name>
    <name type="common">Perkinsus atlanticus</name>
    <dbReference type="NCBI Taxonomy" id="32597"/>
    <lineage>
        <taxon>Eukaryota</taxon>
        <taxon>Sar</taxon>
        <taxon>Alveolata</taxon>
        <taxon>Perkinsozoa</taxon>
        <taxon>Perkinsea</taxon>
        <taxon>Perkinsida</taxon>
        <taxon>Perkinsidae</taxon>
        <taxon>Perkinsus</taxon>
    </lineage>
</organism>
<dbReference type="EMBL" id="JABANP010000029">
    <property type="protein sequence ID" value="KAF4694715.1"/>
    <property type="molecule type" value="Genomic_DNA"/>
</dbReference>
<dbReference type="InterPro" id="IPR035979">
    <property type="entry name" value="RBD_domain_sf"/>
</dbReference>
<evidence type="ECO:0000313" key="5">
    <source>
        <dbReference type="Proteomes" id="UP000541610"/>
    </source>
</evidence>
<dbReference type="OrthoDB" id="417481at2759"/>
<dbReference type="InterPro" id="IPR007201">
    <property type="entry name" value="Mei2-like_Rrm_C"/>
</dbReference>
<feature type="compositionally biased region" description="Low complexity" evidence="2">
    <location>
        <begin position="315"/>
        <end position="340"/>
    </location>
</feature>
<comment type="caution">
    <text evidence="4">The sequence shown here is derived from an EMBL/GenBank/DDBJ whole genome shotgun (WGS) entry which is preliminary data.</text>
</comment>
<feature type="region of interest" description="Disordered" evidence="2">
    <location>
        <begin position="386"/>
        <end position="412"/>
    </location>
</feature>
<name>A0A7J6PF09_PEROL</name>
<dbReference type="AlphaFoldDB" id="A0A7J6PF09"/>
<gene>
    <name evidence="4" type="ORF">FOZ60_007228</name>
</gene>
<evidence type="ECO:0000259" key="3">
    <source>
        <dbReference type="Pfam" id="PF04059"/>
    </source>
</evidence>
<feature type="domain" description="Mei2-like C-terminal RNA recognition motif" evidence="3">
    <location>
        <begin position="45"/>
        <end position="140"/>
    </location>
</feature>
<accession>A0A7J6PF09</accession>
<feature type="compositionally biased region" description="Polar residues" evidence="2">
    <location>
        <begin position="285"/>
        <end position="297"/>
    </location>
</feature>
<dbReference type="Pfam" id="PF04059">
    <property type="entry name" value="RRM_2"/>
    <property type="match status" value="1"/>
</dbReference>
<feature type="region of interest" description="Disordered" evidence="2">
    <location>
        <begin position="1"/>
        <end position="20"/>
    </location>
</feature>